<dbReference type="Proteomes" id="UP000219281">
    <property type="component" value="Unassembled WGS sequence"/>
</dbReference>
<accession>A0A285ZYK0</accession>
<proteinExistence type="predicted"/>
<name>A0A285ZYK0_9SPHI</name>
<keyword evidence="2" id="KW-1185">Reference proteome</keyword>
<organism evidence="1 2">
    <name type="scientific">Pedobacter xixiisoli</name>
    <dbReference type="NCBI Taxonomy" id="1476464"/>
    <lineage>
        <taxon>Bacteria</taxon>
        <taxon>Pseudomonadati</taxon>
        <taxon>Bacteroidota</taxon>
        <taxon>Sphingobacteriia</taxon>
        <taxon>Sphingobacteriales</taxon>
        <taxon>Sphingobacteriaceae</taxon>
        <taxon>Pedobacter</taxon>
    </lineage>
</organism>
<reference evidence="2" key="1">
    <citation type="submission" date="2017-09" db="EMBL/GenBank/DDBJ databases">
        <authorList>
            <person name="Varghese N."/>
            <person name="Submissions S."/>
        </authorList>
    </citation>
    <scope>NUCLEOTIDE SEQUENCE [LARGE SCALE GENOMIC DNA]</scope>
    <source>
        <strain evidence="2">CGMCC 1.12803</strain>
    </source>
</reference>
<dbReference type="AlphaFoldDB" id="A0A285ZYK0"/>
<protein>
    <submittedName>
        <fullName evidence="1">Uncharacterized protein</fullName>
    </submittedName>
</protein>
<evidence type="ECO:0000313" key="1">
    <source>
        <dbReference type="EMBL" id="SOD14721.1"/>
    </source>
</evidence>
<gene>
    <name evidence="1" type="ORF">SAMN06297358_1718</name>
</gene>
<dbReference type="EMBL" id="OCMT01000002">
    <property type="protein sequence ID" value="SOD14721.1"/>
    <property type="molecule type" value="Genomic_DNA"/>
</dbReference>
<sequence length="37" mass="4548">MVVETPYKLLTINHRLTTNDQPYTSRFYYTNQNWIIL</sequence>
<evidence type="ECO:0000313" key="2">
    <source>
        <dbReference type="Proteomes" id="UP000219281"/>
    </source>
</evidence>